<accession>A0A173GFK7</accession>
<reference evidence="2" key="1">
    <citation type="submission" date="2016-03" db="EMBL/GenBank/DDBJ databases">
        <authorList>
            <person name="Sharma R."/>
            <person name="Jensen G.L."/>
            <person name="Kruger J.L."/>
            <person name="Esplin I.N.D."/>
            <person name="Jarvis T.M."/>
            <person name="Merrill B.D."/>
            <person name="Schoenhals J."/>
            <person name="Breakwell D.P."/>
            <person name="Hope S."/>
            <person name="Grose J.H."/>
        </authorList>
    </citation>
    <scope>NUCLEOTIDE SEQUENCE [LARGE SCALE GENOMIC DNA]</scope>
</reference>
<dbReference type="EMBL" id="KU886225">
    <property type="protein sequence ID" value="ANH52209.1"/>
    <property type="molecule type" value="Genomic_DNA"/>
</dbReference>
<proteinExistence type="predicted"/>
<keyword evidence="2" id="KW-1185">Reference proteome</keyword>
<dbReference type="Proteomes" id="UP000224360">
    <property type="component" value="Segment"/>
</dbReference>
<gene>
    <name evidence="1" type="ORF">DM_111</name>
</gene>
<sequence>MTQEQFEITKAQNVEEPQYRDVIVTVDGLNVLNINLPGIGSWSPRFSVQLSGDRALNDNGQRHVYNAAAGMLHTLIVGDTELTNLVPHANISREDLDNDILQARELVEKAVNQLRDNPGDLSLYCHSLAITVTTVDFDLIEKRILSDEAMDKVEALIAQPAEASEALTKLVTGPRKHLIREDLGNDDQSSI</sequence>
<evidence type="ECO:0000313" key="2">
    <source>
        <dbReference type="Proteomes" id="UP000224360"/>
    </source>
</evidence>
<evidence type="ECO:0000313" key="1">
    <source>
        <dbReference type="EMBL" id="ANH52209.1"/>
    </source>
</evidence>
<protein>
    <submittedName>
        <fullName evidence="1">Uncharacterized protein</fullName>
    </submittedName>
</protein>
<name>A0A173GFK7_9CAUD</name>
<organism evidence="1 2">
    <name type="scientific">Erwinia phage vB_EamM_Deimos-Minion</name>
    <dbReference type="NCBI Taxonomy" id="1815986"/>
    <lineage>
        <taxon>Viruses</taxon>
        <taxon>Duplodnaviria</taxon>
        <taxon>Heunggongvirae</taxon>
        <taxon>Uroviricota</taxon>
        <taxon>Caudoviricetes</taxon>
        <taxon>Chimalliviridae</taxon>
        <taxon>Agricanvirus</taxon>
        <taxon>Agricanvirus deimos</taxon>
    </lineage>
</organism>